<dbReference type="EMBL" id="JASCZI010062289">
    <property type="protein sequence ID" value="MED6140318.1"/>
    <property type="molecule type" value="Genomic_DNA"/>
</dbReference>
<evidence type="ECO:0000313" key="2">
    <source>
        <dbReference type="EMBL" id="MED6140318.1"/>
    </source>
</evidence>
<comment type="caution">
    <text evidence="2">The sequence shown here is derived from an EMBL/GenBank/DDBJ whole genome shotgun (WGS) entry which is preliminary data.</text>
</comment>
<evidence type="ECO:0000256" key="1">
    <source>
        <dbReference type="SAM" id="Coils"/>
    </source>
</evidence>
<evidence type="ECO:0000313" key="3">
    <source>
        <dbReference type="Proteomes" id="UP001341840"/>
    </source>
</evidence>
<gene>
    <name evidence="2" type="ORF">PIB30_092030</name>
</gene>
<keyword evidence="3" id="KW-1185">Reference proteome</keyword>
<proteinExistence type="predicted"/>
<accession>A0ABU6SX32</accession>
<keyword evidence="1" id="KW-0175">Coiled coil</keyword>
<organism evidence="2 3">
    <name type="scientific">Stylosanthes scabra</name>
    <dbReference type="NCBI Taxonomy" id="79078"/>
    <lineage>
        <taxon>Eukaryota</taxon>
        <taxon>Viridiplantae</taxon>
        <taxon>Streptophyta</taxon>
        <taxon>Embryophyta</taxon>
        <taxon>Tracheophyta</taxon>
        <taxon>Spermatophyta</taxon>
        <taxon>Magnoliopsida</taxon>
        <taxon>eudicotyledons</taxon>
        <taxon>Gunneridae</taxon>
        <taxon>Pentapetalae</taxon>
        <taxon>rosids</taxon>
        <taxon>fabids</taxon>
        <taxon>Fabales</taxon>
        <taxon>Fabaceae</taxon>
        <taxon>Papilionoideae</taxon>
        <taxon>50 kb inversion clade</taxon>
        <taxon>dalbergioids sensu lato</taxon>
        <taxon>Dalbergieae</taxon>
        <taxon>Pterocarpus clade</taxon>
        <taxon>Stylosanthes</taxon>
    </lineage>
</organism>
<sequence length="137" mass="15490">MKSVEPRLTLADQWEDLCANLTGDLKFLNQQKVKAEKKKLEADQAKSKAEEDLKSASVNIKLLEKEKDVEIERLKGREADLSIEIEDLQKKIFEEKSRADNVETSLAESEEGRQELIKMAASAFKEIVDGKIVDPSN</sequence>
<name>A0ABU6SX32_9FABA</name>
<protein>
    <submittedName>
        <fullName evidence="2">Uncharacterized protein</fullName>
    </submittedName>
</protein>
<dbReference type="Proteomes" id="UP001341840">
    <property type="component" value="Unassembled WGS sequence"/>
</dbReference>
<feature type="coiled-coil region" evidence="1">
    <location>
        <begin position="11"/>
        <end position="105"/>
    </location>
</feature>
<reference evidence="2 3" key="1">
    <citation type="journal article" date="2023" name="Plants (Basel)">
        <title>Bridging the Gap: Combining Genomics and Transcriptomics Approaches to Understand Stylosanthes scabra, an Orphan Legume from the Brazilian Caatinga.</title>
        <authorList>
            <person name="Ferreira-Neto J.R.C."/>
            <person name="da Silva M.D."/>
            <person name="Binneck E."/>
            <person name="de Melo N.F."/>
            <person name="da Silva R.H."/>
            <person name="de Melo A.L.T.M."/>
            <person name="Pandolfi V."/>
            <person name="Bustamante F.O."/>
            <person name="Brasileiro-Vidal A.C."/>
            <person name="Benko-Iseppon A.M."/>
        </authorList>
    </citation>
    <scope>NUCLEOTIDE SEQUENCE [LARGE SCALE GENOMIC DNA]</scope>
    <source>
        <tissue evidence="2">Leaves</tissue>
    </source>
</reference>